<dbReference type="KEGG" id="dori:FH5T_02025"/>
<sequence length="413" mass="45693">MKNEYIKRTSQSIVFLLIGSVLLLLSSCENDSYEFELTDGNPEVFYVRLTDPESADSLLVAAYMDDVICLVGSNLRSIRELYFNDQKAVLNTSFITDNTLIVNVPKTIPDEVSNKIYMVSSEDTVSYEFSVLVPNPVVNSMSCEYAHIGNEVSIYGDYFIDDPNVPLTINMAGNVPVTQITSIEKTKVSFIIPEGAQKGYINVASIYGTGRSKFQYLDDRGMILDWDNLNASGGWRSGVIRNDNPVEGISGGYVYFNGEMQGEVGATWNEDGFSFNLWGVSNGRPEGDLFNTPVEEAVMKFEINVPQAWSAGAMQMIFTPWGLSGTNAYIYDDSMPRGVWEPWAVTGSYTTDGWVTVSIPLSDFKYTRFGYPLELASEGNYGGLTFFVHAGINPGTTCNPEICIDNIRVVPAE</sequence>
<dbReference type="EMBL" id="FOHT01000046">
    <property type="protein sequence ID" value="SEU10988.1"/>
    <property type="molecule type" value="Genomic_DNA"/>
</dbReference>
<dbReference type="RefSeq" id="WP_038554975.1">
    <property type="nucleotide sequence ID" value="NZ_FOHT01000046.1"/>
</dbReference>
<dbReference type="Proteomes" id="UP000023772">
    <property type="component" value="Chromosome"/>
</dbReference>
<dbReference type="GO" id="GO:0030247">
    <property type="term" value="F:polysaccharide binding"/>
    <property type="evidence" value="ECO:0007669"/>
    <property type="project" value="InterPro"/>
</dbReference>
<gene>
    <name evidence="2" type="ORF">FH5T_02025</name>
    <name evidence="3" type="ORF">SAMN05444285_14617</name>
</gene>
<dbReference type="AlphaFoldDB" id="X5D7U0"/>
<evidence type="ECO:0000313" key="2">
    <source>
        <dbReference type="EMBL" id="AHW58763.1"/>
    </source>
</evidence>
<dbReference type="Proteomes" id="UP000181981">
    <property type="component" value="Unassembled WGS sequence"/>
</dbReference>
<dbReference type="PROSITE" id="PS51257">
    <property type="entry name" value="PROKAR_LIPOPROTEIN"/>
    <property type="match status" value="1"/>
</dbReference>
<reference evidence="2 4" key="1">
    <citation type="submission" date="2014-03" db="EMBL/GenBank/DDBJ databases">
        <title>Complete genome sequence of a deeply braunched marine Bacteroidia bacterium Draconibacterium orientale type strain FH5T.</title>
        <authorList>
            <person name="Li X."/>
            <person name="Wang X."/>
            <person name="Xie Z."/>
            <person name="Du Z."/>
            <person name="Chen G."/>
        </authorList>
    </citation>
    <scope>NUCLEOTIDE SEQUENCE [LARGE SCALE GENOMIC DNA]</scope>
    <source>
        <strain evidence="2 4">FH5</strain>
    </source>
</reference>
<accession>X5D7U0</accession>
<name>X5D7U0_9BACT</name>
<reference evidence="3 5" key="2">
    <citation type="submission" date="2016-10" db="EMBL/GenBank/DDBJ databases">
        <authorList>
            <person name="de Groot N.N."/>
        </authorList>
    </citation>
    <scope>NUCLEOTIDE SEQUENCE [LARGE SCALE GENOMIC DNA]</scope>
    <source>
        <strain evidence="3 5">DSM 25947</strain>
    </source>
</reference>
<dbReference type="Pfam" id="PF18329">
    <property type="entry name" value="SGBP_B_XBD"/>
    <property type="match status" value="1"/>
</dbReference>
<dbReference type="Gene3D" id="2.60.40.10">
    <property type="entry name" value="Immunoglobulins"/>
    <property type="match status" value="2"/>
</dbReference>
<evidence type="ECO:0000313" key="4">
    <source>
        <dbReference type="Proteomes" id="UP000023772"/>
    </source>
</evidence>
<dbReference type="EMBL" id="CP007451">
    <property type="protein sequence ID" value="AHW58763.1"/>
    <property type="molecule type" value="Genomic_DNA"/>
</dbReference>
<evidence type="ECO:0000313" key="3">
    <source>
        <dbReference type="EMBL" id="SEU10988.1"/>
    </source>
</evidence>
<organism evidence="3 5">
    <name type="scientific">Draconibacterium orientale</name>
    <dbReference type="NCBI Taxonomy" id="1168034"/>
    <lineage>
        <taxon>Bacteria</taxon>
        <taxon>Pseudomonadati</taxon>
        <taxon>Bacteroidota</taxon>
        <taxon>Bacteroidia</taxon>
        <taxon>Marinilabiliales</taxon>
        <taxon>Prolixibacteraceae</taxon>
        <taxon>Draconibacterium</taxon>
    </lineage>
</organism>
<dbReference type="InterPro" id="IPR040475">
    <property type="entry name" value="SGBP_B_XBD"/>
</dbReference>
<dbReference type="HOGENOM" id="CLU_719114_0_0_10"/>
<protein>
    <recommendedName>
        <fullName evidence="1">Surface glycan-binding protein B xyloglucan binding domain-containing protein</fullName>
    </recommendedName>
</protein>
<dbReference type="InterPro" id="IPR014756">
    <property type="entry name" value="Ig_E-set"/>
</dbReference>
<dbReference type="SUPFAM" id="SSF81296">
    <property type="entry name" value="E set domains"/>
    <property type="match status" value="1"/>
</dbReference>
<dbReference type="eggNOG" id="COG3210">
    <property type="taxonomic scope" value="Bacteria"/>
</dbReference>
<dbReference type="STRING" id="1168034.FH5T_02025"/>
<dbReference type="InterPro" id="IPR013783">
    <property type="entry name" value="Ig-like_fold"/>
</dbReference>
<evidence type="ECO:0000313" key="5">
    <source>
        <dbReference type="Proteomes" id="UP000181981"/>
    </source>
</evidence>
<evidence type="ECO:0000259" key="1">
    <source>
        <dbReference type="Pfam" id="PF18329"/>
    </source>
</evidence>
<keyword evidence="4" id="KW-1185">Reference proteome</keyword>
<feature type="domain" description="Surface glycan-binding protein B xyloglucan binding" evidence="1">
    <location>
        <begin position="217"/>
        <end position="411"/>
    </location>
</feature>
<proteinExistence type="predicted"/>